<dbReference type="Proteomes" id="UP000190837">
    <property type="component" value="Unassembled WGS sequence"/>
</dbReference>
<gene>
    <name evidence="1" type="ORF">CHUV0807_0188</name>
</gene>
<dbReference type="PROSITE" id="PS51257">
    <property type="entry name" value="PROKAR_LIPOPROTEIN"/>
    <property type="match status" value="1"/>
</dbReference>
<dbReference type="RefSeq" id="WP_079538934.1">
    <property type="nucleotide sequence ID" value="NZ_FKLO01000014.1"/>
</dbReference>
<sequence length="568" mass="61632">MQLKQLTLAVLTATSLLVACSDEPKKSDKGTKTEQTAIKAADLPQKAEDRYRANLALAAETYQKMYAQNPLRGVQKYEITASDYQRGDNSATAKSTLTLEFAPHLFGGNNIGAVTLDSHDTITYNQELLAKGIVAHVENHIDTEHMDSLKALLKDQLHTSDANIERLANILKNLKSQTDLYANGDAVATAEVAPFQVQEGDDSLDFKGLKEEVRYNSKTLPEGILDFSVAVEPFTFTVTDKKDGGSATIAISPLKGAYSIKEDGTVKLKVEPIKTEATAKNGLTIFELDGIEGVGSGAKYDPAIMTYLGDFEANVNNIRVTHNGEQYHVGDINSKSNTQKTASGNYDSGAEVTFKIDGATVKKIEPSIPVEPQSLRVKIKISELSAQSQLDLLQGVNAFQQSLIIAAKTSDVGYVDKDKATAEATANLEKSQADYEKIMQEKFSAALQEAIKNKTRLNYELEGVTDSGKATFSADVGIRADSATPPEAWQKAIADVQNNPMALQDLLKNNLDLHAEARINKSLTDKLGVSQFIESQGAMFITVEGEDYVAKLENDNGTLKLNGKPLPF</sequence>
<dbReference type="InterPro" id="IPR010352">
    <property type="entry name" value="DUF945"/>
</dbReference>
<evidence type="ECO:0000313" key="1">
    <source>
        <dbReference type="EMBL" id="SAY55021.1"/>
    </source>
</evidence>
<dbReference type="EMBL" id="FKLO01000014">
    <property type="protein sequence ID" value="SAY55021.1"/>
    <property type="molecule type" value="Genomic_DNA"/>
</dbReference>
<accession>A0A1C3HNL6</accession>
<keyword evidence="1" id="KW-0449">Lipoprotein</keyword>
<name>A0A1C3HNL6_9GAMM</name>
<dbReference type="AlphaFoldDB" id="A0A1C3HNL6"/>
<dbReference type="Pfam" id="PF06097">
    <property type="entry name" value="DUF945"/>
    <property type="match status" value="1"/>
</dbReference>
<evidence type="ECO:0000313" key="2">
    <source>
        <dbReference type="Proteomes" id="UP000190837"/>
    </source>
</evidence>
<reference evidence="2" key="1">
    <citation type="submission" date="2016-04" db="EMBL/GenBank/DDBJ databases">
        <authorList>
            <person name="Tagini F."/>
        </authorList>
    </citation>
    <scope>NUCLEOTIDE SEQUENCE [LARGE SCALE GENOMIC DNA]</scope>
    <source>
        <strain evidence="2">CHUV0807</strain>
    </source>
</reference>
<proteinExistence type="predicted"/>
<protein>
    <submittedName>
        <fullName evidence="1">Hypothetical lipoprotein</fullName>
    </submittedName>
</protein>
<organism evidence="1 2">
    <name type="scientific">Cardiobacterium hominis</name>
    <dbReference type="NCBI Taxonomy" id="2718"/>
    <lineage>
        <taxon>Bacteria</taxon>
        <taxon>Pseudomonadati</taxon>
        <taxon>Pseudomonadota</taxon>
        <taxon>Gammaproteobacteria</taxon>
        <taxon>Cardiobacteriales</taxon>
        <taxon>Cardiobacteriaceae</taxon>
        <taxon>Cardiobacterium</taxon>
    </lineage>
</organism>